<evidence type="ECO:0000313" key="3">
    <source>
        <dbReference type="Proteomes" id="UP000789738"/>
    </source>
</evidence>
<feature type="domain" description="HTH cro/C1-type" evidence="1">
    <location>
        <begin position="21"/>
        <end position="77"/>
    </location>
</feature>
<gene>
    <name evidence="2" type="ORF">CNEO_40090</name>
</gene>
<dbReference type="GO" id="GO:0003677">
    <property type="term" value="F:DNA binding"/>
    <property type="evidence" value="ECO:0007669"/>
    <property type="project" value="InterPro"/>
</dbReference>
<reference evidence="2" key="1">
    <citation type="submission" date="2021-10" db="EMBL/GenBank/DDBJ databases">
        <authorList>
            <person name="Mesa V."/>
        </authorList>
    </citation>
    <scope>NUCLEOTIDE SEQUENCE</scope>
    <source>
        <strain evidence="2">CC3_PB</strain>
    </source>
</reference>
<dbReference type="CDD" id="cd00093">
    <property type="entry name" value="HTH_XRE"/>
    <property type="match status" value="1"/>
</dbReference>
<protein>
    <recommendedName>
        <fullName evidence="1">HTH cro/C1-type domain-containing protein</fullName>
    </recommendedName>
</protein>
<name>A0AA86JG59_9CLOT</name>
<dbReference type="SUPFAM" id="SSF47413">
    <property type="entry name" value="lambda repressor-like DNA-binding domains"/>
    <property type="match status" value="1"/>
</dbReference>
<comment type="caution">
    <text evidence="2">The sequence shown here is derived from an EMBL/GenBank/DDBJ whole genome shotgun (WGS) entry which is preliminary data.</text>
</comment>
<dbReference type="Proteomes" id="UP000789738">
    <property type="component" value="Unassembled WGS sequence"/>
</dbReference>
<evidence type="ECO:0000313" key="2">
    <source>
        <dbReference type="EMBL" id="CAG9702648.1"/>
    </source>
</evidence>
<sequence length="83" mass="9497">MYYDDINEFKSRGGDYMGINLKLARIKAGIKQIDLARAINISPATLIKWEKGIEFDNIRLGQMKAIAKILNSTIEELFFSDEK</sequence>
<dbReference type="EMBL" id="CAKJVE010000004">
    <property type="protein sequence ID" value="CAG9702648.1"/>
    <property type="molecule type" value="Genomic_DNA"/>
</dbReference>
<accession>A0AA86JG59</accession>
<dbReference type="SMART" id="SM00530">
    <property type="entry name" value="HTH_XRE"/>
    <property type="match status" value="1"/>
</dbReference>
<dbReference type="AlphaFoldDB" id="A0AA86JG59"/>
<dbReference type="PROSITE" id="PS50943">
    <property type="entry name" value="HTH_CROC1"/>
    <property type="match status" value="1"/>
</dbReference>
<evidence type="ECO:0000259" key="1">
    <source>
        <dbReference type="PROSITE" id="PS50943"/>
    </source>
</evidence>
<proteinExistence type="predicted"/>
<organism evidence="2 3">
    <name type="scientific">Clostridium neonatale</name>
    <dbReference type="NCBI Taxonomy" id="137838"/>
    <lineage>
        <taxon>Bacteria</taxon>
        <taxon>Bacillati</taxon>
        <taxon>Bacillota</taxon>
        <taxon>Clostridia</taxon>
        <taxon>Eubacteriales</taxon>
        <taxon>Clostridiaceae</taxon>
        <taxon>Clostridium</taxon>
    </lineage>
</organism>
<dbReference type="Pfam" id="PF01381">
    <property type="entry name" value="HTH_3"/>
    <property type="match status" value="1"/>
</dbReference>
<dbReference type="Gene3D" id="1.10.260.40">
    <property type="entry name" value="lambda repressor-like DNA-binding domains"/>
    <property type="match status" value="1"/>
</dbReference>
<dbReference type="InterPro" id="IPR001387">
    <property type="entry name" value="Cro/C1-type_HTH"/>
</dbReference>
<dbReference type="InterPro" id="IPR010982">
    <property type="entry name" value="Lambda_DNA-bd_dom_sf"/>
</dbReference>